<dbReference type="Proteomes" id="UP000028602">
    <property type="component" value="Unassembled WGS sequence"/>
</dbReference>
<evidence type="ECO:0000313" key="3">
    <source>
        <dbReference type="Proteomes" id="UP000028602"/>
    </source>
</evidence>
<keyword evidence="1" id="KW-0812">Transmembrane</keyword>
<organism evidence="2 3">
    <name type="scientific">Tatumella ptyseos ATCC 33301</name>
    <dbReference type="NCBI Taxonomy" id="1005995"/>
    <lineage>
        <taxon>Bacteria</taxon>
        <taxon>Pseudomonadati</taxon>
        <taxon>Pseudomonadota</taxon>
        <taxon>Gammaproteobacteria</taxon>
        <taxon>Enterobacterales</taxon>
        <taxon>Erwiniaceae</taxon>
        <taxon>Tatumella</taxon>
    </lineage>
</organism>
<keyword evidence="3" id="KW-1185">Reference proteome</keyword>
<dbReference type="AlphaFoldDB" id="A0A085JKH1"/>
<protein>
    <submittedName>
        <fullName evidence="2">Uncharacterized protein</fullName>
    </submittedName>
</protein>
<feature type="transmembrane region" description="Helical" evidence="1">
    <location>
        <begin position="43"/>
        <end position="63"/>
    </location>
</feature>
<reference evidence="2 3" key="1">
    <citation type="submission" date="2014-05" db="EMBL/GenBank/DDBJ databases">
        <title>ATOL: Assembling a taxonomically balanced genome-scale reconstruction of the evolutionary history of the Enterobacteriaceae.</title>
        <authorList>
            <person name="Plunkett G.III."/>
            <person name="Neeno-Eckwall E.C."/>
            <person name="Glasner J.D."/>
            <person name="Perna N.T."/>
        </authorList>
    </citation>
    <scope>NUCLEOTIDE SEQUENCE [LARGE SCALE GENOMIC DNA]</scope>
    <source>
        <strain evidence="2 3">ATCC 33301</strain>
    </source>
</reference>
<proteinExistence type="predicted"/>
<dbReference type="eggNOG" id="ENOG5033IIU">
    <property type="taxonomic scope" value="Bacteria"/>
</dbReference>
<comment type="caution">
    <text evidence="2">The sequence shown here is derived from an EMBL/GenBank/DDBJ whole genome shotgun (WGS) entry which is preliminary data.</text>
</comment>
<keyword evidence="1" id="KW-1133">Transmembrane helix</keyword>
<sequence length="104" mass="11355">MKVSEETLLESGFSHTDILKIKSNTEDYGGSMGDTLRDLANRFVIALSVVAGCLTVFVLLVLFGSAEILFSGSVGLLCGIAVAIFVQPPVLAYKCWRYQRIHRS</sequence>
<evidence type="ECO:0000313" key="2">
    <source>
        <dbReference type="EMBL" id="KFD20967.1"/>
    </source>
</evidence>
<dbReference type="OrthoDB" id="6614711at2"/>
<accession>A0A085JKH1</accession>
<keyword evidence="1" id="KW-0472">Membrane</keyword>
<gene>
    <name evidence="2" type="ORF">GTPT_0906</name>
</gene>
<dbReference type="EMBL" id="JMPR01000018">
    <property type="protein sequence ID" value="KFD20967.1"/>
    <property type="molecule type" value="Genomic_DNA"/>
</dbReference>
<evidence type="ECO:0000256" key="1">
    <source>
        <dbReference type="SAM" id="Phobius"/>
    </source>
</evidence>
<name>A0A085JKH1_9GAMM</name>
<dbReference type="RefSeq" id="WP_029990503.1">
    <property type="nucleotide sequence ID" value="NZ_ATMJ01000027.1"/>
</dbReference>
<feature type="transmembrane region" description="Helical" evidence="1">
    <location>
        <begin position="69"/>
        <end position="93"/>
    </location>
</feature>